<dbReference type="GO" id="GO:0004622">
    <property type="term" value="F:phosphatidylcholine lysophospholipase activity"/>
    <property type="evidence" value="ECO:0007669"/>
    <property type="project" value="TreeGrafter"/>
</dbReference>
<dbReference type="InterPro" id="IPR051532">
    <property type="entry name" value="Ester_Hydrolysis_Enzymes"/>
</dbReference>
<gene>
    <name evidence="2" type="ORF">GR702_00175</name>
</gene>
<proteinExistence type="predicted"/>
<dbReference type="PANTHER" id="PTHR30383:SF5">
    <property type="entry name" value="SGNH HYDROLASE-TYPE ESTERASE DOMAIN-CONTAINING PROTEIN"/>
    <property type="match status" value="1"/>
</dbReference>
<dbReference type="PANTHER" id="PTHR30383">
    <property type="entry name" value="THIOESTERASE 1/PROTEASE 1/LYSOPHOSPHOLIPASE L1"/>
    <property type="match status" value="1"/>
</dbReference>
<dbReference type="InterPro" id="IPR013830">
    <property type="entry name" value="SGNH_hydro"/>
</dbReference>
<dbReference type="InterPro" id="IPR036514">
    <property type="entry name" value="SGNH_hydro_sf"/>
</dbReference>
<dbReference type="SUPFAM" id="SSF52266">
    <property type="entry name" value="SGNH hydrolase"/>
    <property type="match status" value="1"/>
</dbReference>
<dbReference type="RefSeq" id="WP_160983943.1">
    <property type="nucleotide sequence ID" value="NZ_WVTD01000001.1"/>
</dbReference>
<dbReference type="EMBL" id="WVTD01000001">
    <property type="protein sequence ID" value="MYL96188.1"/>
    <property type="molecule type" value="Genomic_DNA"/>
</dbReference>
<evidence type="ECO:0000313" key="3">
    <source>
        <dbReference type="Proteomes" id="UP000465810"/>
    </source>
</evidence>
<dbReference type="Gene3D" id="3.40.50.1110">
    <property type="entry name" value="SGNH hydrolase"/>
    <property type="match status" value="1"/>
</dbReference>
<accession>A0A7X4K6E7</accession>
<sequence length="257" mass="27802">MPRRPAIRPRILVLALVAALGVYAAFTTWADHRRMALVGLTERPCGADGQVVTGRPLDDWATLCGYREENRRMIAAGIRPGVVMIGDSLTAAWPRASLERQIVTRGVGGQASGQVLLRFRQDALALRPRIIHIWVGTNDIAGLTGPVALDQITANLLDMVELARAHGIKVIVGTVPPARDFKGFRLGDPAPDIARLNALLRHLSSRRGLVLADYHAALLRPDGTVRKALFMEDGIHLTAAGYEALRPVLTEALAKAS</sequence>
<evidence type="ECO:0000313" key="2">
    <source>
        <dbReference type="EMBL" id="MYL96188.1"/>
    </source>
</evidence>
<keyword evidence="3" id="KW-1185">Reference proteome</keyword>
<organism evidence="2 3">
    <name type="scientific">Novosphingobium silvae</name>
    <dbReference type="NCBI Taxonomy" id="2692619"/>
    <lineage>
        <taxon>Bacteria</taxon>
        <taxon>Pseudomonadati</taxon>
        <taxon>Pseudomonadota</taxon>
        <taxon>Alphaproteobacteria</taxon>
        <taxon>Sphingomonadales</taxon>
        <taxon>Sphingomonadaceae</taxon>
        <taxon>Novosphingobium</taxon>
    </lineage>
</organism>
<dbReference type="Proteomes" id="UP000465810">
    <property type="component" value="Unassembled WGS sequence"/>
</dbReference>
<protein>
    <recommendedName>
        <fullName evidence="1">SGNH hydrolase-type esterase domain-containing protein</fullName>
    </recommendedName>
</protein>
<dbReference type="Pfam" id="PF13472">
    <property type="entry name" value="Lipase_GDSL_2"/>
    <property type="match status" value="1"/>
</dbReference>
<reference evidence="2 3" key="1">
    <citation type="submission" date="2019-12" db="EMBL/GenBank/DDBJ databases">
        <authorList>
            <person name="Feng G."/>
            <person name="Zhu H."/>
        </authorList>
    </citation>
    <scope>NUCLEOTIDE SEQUENCE [LARGE SCALE GENOMIC DNA]</scope>
    <source>
        <strain evidence="2 3">FGD1</strain>
    </source>
</reference>
<evidence type="ECO:0000259" key="1">
    <source>
        <dbReference type="Pfam" id="PF13472"/>
    </source>
</evidence>
<dbReference type="AlphaFoldDB" id="A0A7X4K6E7"/>
<feature type="domain" description="SGNH hydrolase-type esterase" evidence="1">
    <location>
        <begin position="85"/>
        <end position="244"/>
    </location>
</feature>
<name>A0A7X4K6E7_9SPHN</name>
<comment type="caution">
    <text evidence="2">The sequence shown here is derived from an EMBL/GenBank/DDBJ whole genome shotgun (WGS) entry which is preliminary data.</text>
</comment>